<dbReference type="PATRIC" id="fig|765912.4.peg.2249"/>
<evidence type="ECO:0000313" key="1">
    <source>
        <dbReference type="EMBL" id="AGA91035.1"/>
    </source>
</evidence>
<keyword evidence="2" id="KW-1185">Reference proteome</keyword>
<dbReference type="KEGG" id="tmb:Thimo_2291"/>
<organism evidence="1 2">
    <name type="scientific">Thioflavicoccus mobilis 8321</name>
    <dbReference type="NCBI Taxonomy" id="765912"/>
    <lineage>
        <taxon>Bacteria</taxon>
        <taxon>Pseudomonadati</taxon>
        <taxon>Pseudomonadota</taxon>
        <taxon>Gammaproteobacteria</taxon>
        <taxon>Chromatiales</taxon>
        <taxon>Chromatiaceae</taxon>
        <taxon>Thioflavicoccus</taxon>
    </lineage>
</organism>
<sequence length="123" mass="12529">MGYPGGAPWCAQSSCYAAPHYAYPHSAYADSPHGLGQTSAGARHGAGMFDLMEEIASGGSGLSSLSKMLNFDDSDFWKGALVGAAVVLLLTNESAQGALFKTGARAKEAVKGGLDKVKGSGSE</sequence>
<dbReference type="eggNOG" id="ENOG5032RIJ">
    <property type="taxonomic scope" value="Bacteria"/>
</dbReference>
<dbReference type="AlphaFoldDB" id="L0H088"/>
<gene>
    <name evidence="1" type="ORF">Thimo_2291</name>
</gene>
<dbReference type="Proteomes" id="UP000010816">
    <property type="component" value="Chromosome"/>
</dbReference>
<accession>L0H088</accession>
<dbReference type="HOGENOM" id="CLU_2014220_0_0_6"/>
<reference evidence="1 2" key="1">
    <citation type="submission" date="2011-09" db="EMBL/GenBank/DDBJ databases">
        <title>Complete sequence of chromosome of Thioflavicoccus mobilis 8321.</title>
        <authorList>
            <consortium name="US DOE Joint Genome Institute"/>
            <person name="Lucas S."/>
            <person name="Han J."/>
            <person name="Lapidus A."/>
            <person name="Cheng J.-F."/>
            <person name="Goodwin L."/>
            <person name="Pitluck S."/>
            <person name="Peters L."/>
            <person name="Ovchinnikova G."/>
            <person name="Lu M."/>
            <person name="Detter J.C."/>
            <person name="Han C."/>
            <person name="Tapia R."/>
            <person name="Land M."/>
            <person name="Hauser L."/>
            <person name="Kyrpides N."/>
            <person name="Ivanova N."/>
            <person name="Pagani I."/>
            <person name="Vogl K."/>
            <person name="Liu Z."/>
            <person name="Imhoff J."/>
            <person name="Thiel V."/>
            <person name="Frigaard N.-U."/>
            <person name="Bryant D."/>
            <person name="Woyke T."/>
        </authorList>
    </citation>
    <scope>NUCLEOTIDE SEQUENCE [LARGE SCALE GENOMIC DNA]</scope>
    <source>
        <strain evidence="1 2">8321</strain>
    </source>
</reference>
<evidence type="ECO:0000313" key="2">
    <source>
        <dbReference type="Proteomes" id="UP000010816"/>
    </source>
</evidence>
<protein>
    <submittedName>
        <fullName evidence="1">Uncharacterized protein</fullName>
    </submittedName>
</protein>
<dbReference type="EMBL" id="CP003051">
    <property type="protein sequence ID" value="AGA91035.1"/>
    <property type="molecule type" value="Genomic_DNA"/>
</dbReference>
<name>L0H088_9GAMM</name>
<proteinExistence type="predicted"/>